<gene>
    <name evidence="1" type="ORF">PDIGIT_LOCUS1719</name>
</gene>
<keyword evidence="2" id="KW-1185">Reference proteome</keyword>
<evidence type="ECO:0000313" key="2">
    <source>
        <dbReference type="Proteomes" id="UP001152607"/>
    </source>
</evidence>
<reference evidence="1" key="1">
    <citation type="submission" date="2023-01" db="EMBL/GenBank/DDBJ databases">
        <authorList>
            <person name="Van Ghelder C."/>
            <person name="Rancurel C."/>
        </authorList>
    </citation>
    <scope>NUCLEOTIDE SEQUENCE</scope>
    <source>
        <strain evidence="1">CNCM I-4278</strain>
    </source>
</reference>
<protein>
    <submittedName>
        <fullName evidence="1">Uncharacterized protein</fullName>
    </submittedName>
</protein>
<proteinExistence type="predicted"/>
<dbReference type="Proteomes" id="UP001152607">
    <property type="component" value="Unassembled WGS sequence"/>
</dbReference>
<dbReference type="EMBL" id="CAOQHR010000001">
    <property type="protein sequence ID" value="CAI6270919.1"/>
    <property type="molecule type" value="Genomic_DNA"/>
</dbReference>
<organism evidence="1 2">
    <name type="scientific">Periconia digitata</name>
    <dbReference type="NCBI Taxonomy" id="1303443"/>
    <lineage>
        <taxon>Eukaryota</taxon>
        <taxon>Fungi</taxon>
        <taxon>Dikarya</taxon>
        <taxon>Ascomycota</taxon>
        <taxon>Pezizomycotina</taxon>
        <taxon>Dothideomycetes</taxon>
        <taxon>Pleosporomycetidae</taxon>
        <taxon>Pleosporales</taxon>
        <taxon>Massarineae</taxon>
        <taxon>Periconiaceae</taxon>
        <taxon>Periconia</taxon>
    </lineage>
</organism>
<dbReference type="AlphaFoldDB" id="A0A9W4XEE7"/>
<evidence type="ECO:0000313" key="1">
    <source>
        <dbReference type="EMBL" id="CAI6270919.1"/>
    </source>
</evidence>
<name>A0A9W4XEE7_9PLEO</name>
<sequence length="60" mass="6433">MQGTCAIPAVQMLAVCSTRVTVICNTPSKYGSMLARSTSSRCSLTETSWISPAVYSHLHV</sequence>
<accession>A0A9W4XEE7</accession>
<comment type="caution">
    <text evidence="1">The sequence shown here is derived from an EMBL/GenBank/DDBJ whole genome shotgun (WGS) entry which is preliminary data.</text>
</comment>